<reference evidence="2 3" key="2">
    <citation type="journal article" date="2023" name="Mol. Biol. Evol.">
        <title>Genomics of Secondarily Temperate Adaptation in the Only Non-Antarctic Icefish.</title>
        <authorList>
            <person name="Rivera-Colon A.G."/>
            <person name="Rayamajhi N."/>
            <person name="Minhas B.F."/>
            <person name="Madrigal G."/>
            <person name="Bilyk K.T."/>
            <person name="Yoon V."/>
            <person name="Hune M."/>
            <person name="Gregory S."/>
            <person name="Cheng C.H.C."/>
            <person name="Catchen J.M."/>
        </authorList>
    </citation>
    <scope>NUCLEOTIDE SEQUENCE [LARGE SCALE GENOMIC DNA]</scope>
    <source>
        <strain evidence="2">JMC-PN-2008</strain>
    </source>
</reference>
<proteinExistence type="predicted"/>
<accession>A0AAN7XCJ4</accession>
<organism evidence="2 3">
    <name type="scientific">Eleginops maclovinus</name>
    <name type="common">Patagonian blennie</name>
    <name type="synonym">Eleginus maclovinus</name>
    <dbReference type="NCBI Taxonomy" id="56733"/>
    <lineage>
        <taxon>Eukaryota</taxon>
        <taxon>Metazoa</taxon>
        <taxon>Chordata</taxon>
        <taxon>Craniata</taxon>
        <taxon>Vertebrata</taxon>
        <taxon>Euteleostomi</taxon>
        <taxon>Actinopterygii</taxon>
        <taxon>Neopterygii</taxon>
        <taxon>Teleostei</taxon>
        <taxon>Neoteleostei</taxon>
        <taxon>Acanthomorphata</taxon>
        <taxon>Eupercaria</taxon>
        <taxon>Perciformes</taxon>
        <taxon>Notothenioidei</taxon>
        <taxon>Eleginopidae</taxon>
        <taxon>Eleginops</taxon>
    </lineage>
</organism>
<comment type="caution">
    <text evidence="2">The sequence shown here is derived from an EMBL/GenBank/DDBJ whole genome shotgun (WGS) entry which is preliminary data.</text>
</comment>
<name>A0AAN7XCJ4_ELEMC</name>
<reference evidence="2 3" key="1">
    <citation type="journal article" date="2023" name="Genes (Basel)">
        <title>Chromosome-Level Genome Assembly and Circadian Gene Repertoire of the Patagonia Blennie Eleginops maclovinus-The Closest Ancestral Proxy of Antarctic Cryonotothenioids.</title>
        <authorList>
            <person name="Cheng C.C."/>
            <person name="Rivera-Colon A.G."/>
            <person name="Minhas B.F."/>
            <person name="Wilson L."/>
            <person name="Rayamajhi N."/>
            <person name="Vargas-Chacoff L."/>
            <person name="Catchen J.M."/>
        </authorList>
    </citation>
    <scope>NUCLEOTIDE SEQUENCE [LARGE SCALE GENOMIC DNA]</scope>
    <source>
        <strain evidence="2">JMC-PN-2008</strain>
    </source>
</reference>
<dbReference type="EMBL" id="JAUZQC010000013">
    <property type="protein sequence ID" value="KAK5860733.1"/>
    <property type="molecule type" value="Genomic_DNA"/>
</dbReference>
<gene>
    <name evidence="2" type="ORF">PBY51_022194</name>
</gene>
<sequence>MGGGDCRGTSCQTRLLIGKLNKPAARPSANDGGYSLTTHLLVLMADKPAAQKHSAGPPREGITVRAERPPLGGTGHCSITIYGTTRLSL</sequence>
<feature type="region of interest" description="Disordered" evidence="1">
    <location>
        <begin position="49"/>
        <end position="71"/>
    </location>
</feature>
<dbReference type="AlphaFoldDB" id="A0AAN7XCJ4"/>
<dbReference type="Proteomes" id="UP001346869">
    <property type="component" value="Unassembled WGS sequence"/>
</dbReference>
<evidence type="ECO:0000313" key="2">
    <source>
        <dbReference type="EMBL" id="KAK5860733.1"/>
    </source>
</evidence>
<protein>
    <submittedName>
        <fullName evidence="2">Uncharacterized protein</fullName>
    </submittedName>
</protein>
<evidence type="ECO:0000313" key="3">
    <source>
        <dbReference type="Proteomes" id="UP001346869"/>
    </source>
</evidence>
<keyword evidence="3" id="KW-1185">Reference proteome</keyword>
<evidence type="ECO:0000256" key="1">
    <source>
        <dbReference type="SAM" id="MobiDB-lite"/>
    </source>
</evidence>